<gene>
    <name evidence="1" type="ORF">D778_02721</name>
</gene>
<dbReference type="EMBL" id="ANLA01000009">
    <property type="protein sequence ID" value="EMQ95200.1"/>
    <property type="molecule type" value="Genomic_DNA"/>
</dbReference>
<accession>M7MJY6</accession>
<reference evidence="1 2" key="1">
    <citation type="submission" date="2012-12" db="EMBL/GenBank/DDBJ databases">
        <title>Genome assembly of Formosa sp. AK20.</title>
        <authorList>
            <person name="Kumar R."/>
            <person name="Khatri I."/>
            <person name="Vaidya B."/>
            <person name="Subramanian S."/>
            <person name="Pinnaka A."/>
        </authorList>
    </citation>
    <scope>NUCLEOTIDE SEQUENCE [LARGE SCALE GENOMIC DNA]</scope>
    <source>
        <strain evidence="1 2">AK20</strain>
    </source>
</reference>
<comment type="caution">
    <text evidence="1">The sequence shown here is derived from an EMBL/GenBank/DDBJ whole genome shotgun (WGS) entry which is preliminary data.</text>
</comment>
<dbReference type="OrthoDB" id="1375628at2"/>
<dbReference type="RefSeq" id="WP_007648889.1">
    <property type="nucleotide sequence ID" value="NZ_ANLA01000009.1"/>
</dbReference>
<evidence type="ECO:0000313" key="2">
    <source>
        <dbReference type="Proteomes" id="UP000012024"/>
    </source>
</evidence>
<proteinExistence type="predicted"/>
<name>M7MJY6_9FLAO</name>
<dbReference type="PATRIC" id="fig|1137281.3.peg.1311"/>
<sequence>MIFKKEKYILIDALYFNDIKNYLSKERNQINLNEIRKNVFPYMDSPFAEYVGSFKGKCIKPILKETENSVNDLKTLSSDTGVILIINVDKIYDAIKNYNYDDLVDGVLDNKPSRFLKNGINILDKKCIVYKNQFSGGGTFKLVN</sequence>
<dbReference type="GeneID" id="98641200"/>
<keyword evidence="2" id="KW-1185">Reference proteome</keyword>
<organism evidence="1 2">
    <name type="scientific">Xanthomarina gelatinilytica</name>
    <dbReference type="NCBI Taxonomy" id="1137281"/>
    <lineage>
        <taxon>Bacteria</taxon>
        <taxon>Pseudomonadati</taxon>
        <taxon>Bacteroidota</taxon>
        <taxon>Flavobacteriia</taxon>
        <taxon>Flavobacteriales</taxon>
        <taxon>Flavobacteriaceae</taxon>
        <taxon>Xanthomarina</taxon>
    </lineage>
</organism>
<dbReference type="Proteomes" id="UP000012024">
    <property type="component" value="Unassembled WGS sequence"/>
</dbReference>
<protein>
    <submittedName>
        <fullName evidence="1">Uncharacterized protein</fullName>
    </submittedName>
</protein>
<dbReference type="eggNOG" id="ENOG5033JK9">
    <property type="taxonomic scope" value="Bacteria"/>
</dbReference>
<evidence type="ECO:0000313" key="1">
    <source>
        <dbReference type="EMBL" id="EMQ95200.1"/>
    </source>
</evidence>
<dbReference type="AlphaFoldDB" id="M7MJY6"/>